<feature type="transmembrane region" description="Helical" evidence="2">
    <location>
        <begin position="267"/>
        <end position="285"/>
    </location>
</feature>
<dbReference type="EMBL" id="BMKX01000009">
    <property type="protein sequence ID" value="GGJ69585.1"/>
    <property type="molecule type" value="Genomic_DNA"/>
</dbReference>
<evidence type="ECO:0000313" key="5">
    <source>
        <dbReference type="EMBL" id="GGJ69585.1"/>
    </source>
</evidence>
<feature type="transmembrane region" description="Helical" evidence="2">
    <location>
        <begin position="380"/>
        <end position="401"/>
    </location>
</feature>
<feature type="transmembrane region" description="Helical" evidence="2">
    <location>
        <begin position="21"/>
        <end position="38"/>
    </location>
</feature>
<protein>
    <submittedName>
        <fullName evidence="5">Acyltransferase</fullName>
    </submittedName>
</protein>
<dbReference type="Pfam" id="PF01757">
    <property type="entry name" value="Acyl_transf_3"/>
    <property type="match status" value="1"/>
</dbReference>
<dbReference type="InterPro" id="IPR002656">
    <property type="entry name" value="Acyl_transf_3_dom"/>
</dbReference>
<accession>A0ABQ2DRL3</accession>
<sequence>MSQAISSTKNTVPSAGFRADLQGLRALAVLLVMCYHIWFSRVSGGVDIFLMLSAFFLTGSLSRKLGSGQKVSVLGNWLHRFSRLLPQAALIIVATAVTAWLVLPATGWLALINEAFSSLFFKQNWALAETNVDYYAFNTSASSPLQHFWSLSVQGQIFILWPVLLVVCAFIWRRFLSRYRFELIAFIMFAAVFAGSLSYSIYLTAADQRLAYFHTGTRMWEFALGSMLALALPLLARLPAWLRRLGGWTGLAVIVSCGALLDVEGKFPGYLALVPTLGAALLIMAPEPRSWKNPAGFLSVAPLAKLGSLSYGMYLWHWPLLVFYLQLAGVDHASPLAGTVLIIGSIGLSWLSTRWVEKPLLRLERSRVLPMLATVRRPQLVSQAFVITLVALLAAAPIAVWDSNVQQRKVQAASQSPEENPGAQATADWDPSPAALTLPLRTDLDTEWQTPGDHCTGKYSPQDPAIMFCNQGGDPNAAPDLVLLGDSHIQHWSDAAAATVEASGGSWVMIYHPGCRYGSSTMPWDAQECAAFQEAAQDYVTKLAPSMVLTVATQTVGAPDEFGNSAASQETMVDGYAAAIDPFVKAGSQVIAMRDTPRFESSIPDCVGRHRSDDTACDAPVADKLAAVNPVDTFLASHDYGSAVRSFEMTSLLCPEGICKAVIGNVLVYLDDSHLSKTFVNSAATRFASAFSAATGWPREEMTSR</sequence>
<feature type="transmembrane region" description="Helical" evidence="2">
    <location>
        <begin position="336"/>
        <end position="356"/>
    </location>
</feature>
<feature type="transmembrane region" description="Helical" evidence="2">
    <location>
        <begin position="84"/>
        <end position="103"/>
    </location>
</feature>
<keyword evidence="5" id="KW-0012">Acyltransferase</keyword>
<dbReference type="PANTHER" id="PTHR23028:SF53">
    <property type="entry name" value="ACYL_TRANSF_3 DOMAIN-CONTAINING PROTEIN"/>
    <property type="match status" value="1"/>
</dbReference>
<feature type="region of interest" description="Disordered" evidence="1">
    <location>
        <begin position="411"/>
        <end position="432"/>
    </location>
</feature>
<keyword evidence="6" id="KW-1185">Reference proteome</keyword>
<feature type="transmembrane region" description="Helical" evidence="2">
    <location>
        <begin position="245"/>
        <end position="261"/>
    </location>
</feature>
<comment type="caution">
    <text evidence="5">The sequence shown here is derived from an EMBL/GenBank/DDBJ whole genome shotgun (WGS) entry which is preliminary data.</text>
</comment>
<feature type="transmembrane region" description="Helical" evidence="2">
    <location>
        <begin position="44"/>
        <end position="63"/>
    </location>
</feature>
<dbReference type="Pfam" id="PF19040">
    <property type="entry name" value="SGNH"/>
    <property type="match status" value="1"/>
</dbReference>
<evidence type="ECO:0000313" key="6">
    <source>
        <dbReference type="Proteomes" id="UP000606115"/>
    </source>
</evidence>
<evidence type="ECO:0000259" key="3">
    <source>
        <dbReference type="Pfam" id="PF01757"/>
    </source>
</evidence>
<dbReference type="InterPro" id="IPR043968">
    <property type="entry name" value="SGNH"/>
</dbReference>
<feature type="transmembrane region" description="Helical" evidence="2">
    <location>
        <begin position="222"/>
        <end position="238"/>
    </location>
</feature>
<reference evidence="6" key="1">
    <citation type="journal article" date="2019" name="Int. J. Syst. Evol. Microbiol.">
        <title>The Global Catalogue of Microorganisms (GCM) 10K type strain sequencing project: providing services to taxonomists for standard genome sequencing and annotation.</title>
        <authorList>
            <consortium name="The Broad Institute Genomics Platform"/>
            <consortium name="The Broad Institute Genome Sequencing Center for Infectious Disease"/>
            <person name="Wu L."/>
            <person name="Ma J."/>
        </authorList>
    </citation>
    <scope>NUCLEOTIDE SEQUENCE [LARGE SCALE GENOMIC DNA]</scope>
    <source>
        <strain evidence="6">CGMCC 1.3685</strain>
    </source>
</reference>
<keyword evidence="2" id="KW-0812">Transmembrane</keyword>
<proteinExistence type="predicted"/>
<evidence type="ECO:0000259" key="4">
    <source>
        <dbReference type="Pfam" id="PF19040"/>
    </source>
</evidence>
<feature type="transmembrane region" description="Helical" evidence="2">
    <location>
        <begin position="148"/>
        <end position="171"/>
    </location>
</feature>
<keyword evidence="5" id="KW-0808">Transferase</keyword>
<evidence type="ECO:0000256" key="1">
    <source>
        <dbReference type="SAM" id="MobiDB-lite"/>
    </source>
</evidence>
<keyword evidence="2" id="KW-0472">Membrane</keyword>
<dbReference type="GO" id="GO:0016746">
    <property type="term" value="F:acyltransferase activity"/>
    <property type="evidence" value="ECO:0007669"/>
    <property type="project" value="UniProtKB-KW"/>
</dbReference>
<dbReference type="Proteomes" id="UP000606115">
    <property type="component" value="Unassembled WGS sequence"/>
</dbReference>
<keyword evidence="2" id="KW-1133">Transmembrane helix</keyword>
<feature type="domain" description="Acyltransferase 3" evidence="3">
    <location>
        <begin position="19"/>
        <end position="353"/>
    </location>
</feature>
<gene>
    <name evidence="5" type="ORF">GCM10007173_30420</name>
</gene>
<organism evidence="5 6">
    <name type="scientific">Glutamicibacter ardleyensis</name>
    <dbReference type="NCBI Taxonomy" id="225894"/>
    <lineage>
        <taxon>Bacteria</taxon>
        <taxon>Bacillati</taxon>
        <taxon>Actinomycetota</taxon>
        <taxon>Actinomycetes</taxon>
        <taxon>Micrococcales</taxon>
        <taxon>Micrococcaceae</taxon>
        <taxon>Glutamicibacter</taxon>
    </lineage>
</organism>
<name>A0ABQ2DRL3_9MICC</name>
<dbReference type="PANTHER" id="PTHR23028">
    <property type="entry name" value="ACETYLTRANSFERASE"/>
    <property type="match status" value="1"/>
</dbReference>
<dbReference type="InterPro" id="IPR050879">
    <property type="entry name" value="Acyltransferase_3"/>
</dbReference>
<feature type="transmembrane region" description="Helical" evidence="2">
    <location>
        <begin position="297"/>
        <end position="316"/>
    </location>
</feature>
<feature type="transmembrane region" description="Helical" evidence="2">
    <location>
        <begin position="183"/>
        <end position="202"/>
    </location>
</feature>
<evidence type="ECO:0000256" key="2">
    <source>
        <dbReference type="SAM" id="Phobius"/>
    </source>
</evidence>
<feature type="domain" description="SGNH" evidence="4">
    <location>
        <begin position="465"/>
        <end position="688"/>
    </location>
</feature>